<proteinExistence type="predicted"/>
<organism evidence="3 4">
    <name type="scientific">Dermacoccus abyssi</name>
    <dbReference type="NCBI Taxonomy" id="322596"/>
    <lineage>
        <taxon>Bacteria</taxon>
        <taxon>Bacillati</taxon>
        <taxon>Actinomycetota</taxon>
        <taxon>Actinomycetes</taxon>
        <taxon>Micrococcales</taxon>
        <taxon>Dermacoccaceae</taxon>
        <taxon>Dermacoccus</taxon>
    </lineage>
</organism>
<keyword evidence="4" id="KW-1185">Reference proteome</keyword>
<feature type="region of interest" description="Disordered" evidence="1">
    <location>
        <begin position="107"/>
        <end position="127"/>
    </location>
</feature>
<dbReference type="EMBL" id="CP043031">
    <property type="protein sequence ID" value="QEH94305.1"/>
    <property type="molecule type" value="Genomic_DNA"/>
</dbReference>
<evidence type="ECO:0000313" key="3">
    <source>
        <dbReference type="EMBL" id="QEH94305.1"/>
    </source>
</evidence>
<accession>A0ABX5ZBG2</accession>
<evidence type="ECO:0008006" key="5">
    <source>
        <dbReference type="Google" id="ProtNLM"/>
    </source>
</evidence>
<feature type="signal peptide" evidence="2">
    <location>
        <begin position="1"/>
        <end position="18"/>
    </location>
</feature>
<evidence type="ECO:0000313" key="4">
    <source>
        <dbReference type="Proteomes" id="UP000323565"/>
    </source>
</evidence>
<feature type="compositionally biased region" description="Basic and acidic residues" evidence="1">
    <location>
        <begin position="111"/>
        <end position="121"/>
    </location>
</feature>
<feature type="compositionally biased region" description="Low complexity" evidence="1">
    <location>
        <begin position="28"/>
        <end position="73"/>
    </location>
</feature>
<feature type="region of interest" description="Disordered" evidence="1">
    <location>
        <begin position="24"/>
        <end position="77"/>
    </location>
</feature>
<feature type="chain" id="PRO_5045658699" description="DUF1795 domain-containing protein" evidence="2">
    <location>
        <begin position="19"/>
        <end position="251"/>
    </location>
</feature>
<sequence length="251" mass="25644">MKSLRVVTAGLALTTVLAGCGTFGAEGTSTSSSSSQSSSSTSDSSPSESSTSSESSSSSSSPTSSSSASSSDAGNAALPAGTKLVTAPDAGMSFAVPSGWQKVEASLLDNPRSKKNIEPLAKKSGLTPEQMVKQFETQADIVVIDLSGTSNFADNANVTKAAIPVKPTKGQLDSSFDQIGGKPVSFKEIETPLGQGVQYEYSLPVAETTVRGVALYVPDGKGSYRNITVSSGTAERAQKLAKDIVSSLRKS</sequence>
<gene>
    <name evidence="3" type="ORF">FV141_12835</name>
</gene>
<keyword evidence="2" id="KW-0732">Signal</keyword>
<evidence type="ECO:0000256" key="2">
    <source>
        <dbReference type="SAM" id="SignalP"/>
    </source>
</evidence>
<dbReference type="PROSITE" id="PS51257">
    <property type="entry name" value="PROKAR_LIPOPROTEIN"/>
    <property type="match status" value="1"/>
</dbReference>
<protein>
    <recommendedName>
        <fullName evidence="5">DUF1795 domain-containing protein</fullName>
    </recommendedName>
</protein>
<name>A0ABX5ZBG2_9MICO</name>
<dbReference type="Proteomes" id="UP000323565">
    <property type="component" value="Chromosome"/>
</dbReference>
<reference evidence="3 4" key="1">
    <citation type="submission" date="2019-08" db="EMBL/GenBank/DDBJ databases">
        <title>Dermacoccus abyssi strain HZAU 226, whole genome Nanopore sequencing project.</title>
        <authorList>
            <person name="Guo A."/>
            <person name="Zhang X."/>
            <person name="Ruan Y."/>
            <person name="Liu W."/>
            <person name="Chen Q."/>
            <person name="Gu L."/>
        </authorList>
    </citation>
    <scope>NUCLEOTIDE SEQUENCE [LARGE SCALE GENOMIC DNA]</scope>
    <source>
        <strain evidence="3 4">HZAU 226</strain>
    </source>
</reference>
<evidence type="ECO:0000256" key="1">
    <source>
        <dbReference type="SAM" id="MobiDB-lite"/>
    </source>
</evidence>